<keyword evidence="4" id="KW-1185">Reference proteome</keyword>
<organism evidence="3 4">
    <name type="scientific">Noviherbaspirillum album</name>
    <dbReference type="NCBI Taxonomy" id="3080276"/>
    <lineage>
        <taxon>Bacteria</taxon>
        <taxon>Pseudomonadati</taxon>
        <taxon>Pseudomonadota</taxon>
        <taxon>Betaproteobacteria</taxon>
        <taxon>Burkholderiales</taxon>
        <taxon>Oxalobacteraceae</taxon>
        <taxon>Noviherbaspirillum</taxon>
    </lineage>
</organism>
<accession>A0ABU6JJ04</accession>
<feature type="region of interest" description="Disordered" evidence="1">
    <location>
        <begin position="447"/>
        <end position="468"/>
    </location>
</feature>
<sequence>MIKFSGIASSVLLASAVSLASPVASAQSEPTYFTSGGVKALYYKPDSNPKPRVGVLVVHRTSNYLSALACTELSKRGYGVFCMNTRYENNELLVDWDRIALDVKVGVDYLRKQPGMEKVILFGHSGGGPTLSFYQAVAENGIAFCKDPRKIVPCSDDLSKLPKADGLILADAHPGVPVILLRSLNGSVIEETPKKFNPQLDPYNTANGYNPNGPSNYSADFQARYYAAQSARMNALIDSALKRAQEIKAGNGPYPDNDMFFIPHGGNPGAGPGGASQLHSLDLNISLRKTNAPQKLLKNDGSVSTQIVTSVSPVELGTMSSTMSFDRGTKQLTLRSFLSTQAVRSTNSLNGIDHCSSNNSTICAVKSISVPTLVMGMGGYLFIRDSEEEFEASKATDKDLVYIEGATHGFTPCGNCINANGASEYSNSVKNMFDYINTWTLNRYAKSSPPASANNNPRAEGGAGRLPF</sequence>
<feature type="signal peptide" evidence="2">
    <location>
        <begin position="1"/>
        <end position="26"/>
    </location>
</feature>
<name>A0ABU6JJ04_9BURK</name>
<gene>
    <name evidence="3" type="ORF">RY831_30060</name>
</gene>
<comment type="caution">
    <text evidence="3">The sequence shown here is derived from an EMBL/GenBank/DDBJ whole genome shotgun (WGS) entry which is preliminary data.</text>
</comment>
<evidence type="ECO:0000313" key="4">
    <source>
        <dbReference type="Proteomes" id="UP001352263"/>
    </source>
</evidence>
<dbReference type="SUPFAM" id="SSF53474">
    <property type="entry name" value="alpha/beta-Hydrolases"/>
    <property type="match status" value="1"/>
</dbReference>
<proteinExistence type="predicted"/>
<dbReference type="InterPro" id="IPR029058">
    <property type="entry name" value="AB_hydrolase_fold"/>
</dbReference>
<evidence type="ECO:0000256" key="1">
    <source>
        <dbReference type="SAM" id="MobiDB-lite"/>
    </source>
</evidence>
<reference evidence="3 4" key="1">
    <citation type="submission" date="2023-10" db="EMBL/GenBank/DDBJ databases">
        <title>Noviherbaspirillum sp. CPCC 100848 genome assembly.</title>
        <authorList>
            <person name="Li X.Y."/>
            <person name="Fang X.M."/>
        </authorList>
    </citation>
    <scope>NUCLEOTIDE SEQUENCE [LARGE SCALE GENOMIC DNA]</scope>
    <source>
        <strain evidence="3 4">CPCC 100848</strain>
    </source>
</reference>
<keyword evidence="2" id="KW-0732">Signal</keyword>
<feature type="chain" id="PRO_5045805196" description="Alpha/beta hydrolase" evidence="2">
    <location>
        <begin position="27"/>
        <end position="468"/>
    </location>
</feature>
<protein>
    <recommendedName>
        <fullName evidence="5">Alpha/beta hydrolase</fullName>
    </recommendedName>
</protein>
<dbReference type="EMBL" id="JAWIIV010000052">
    <property type="protein sequence ID" value="MEC4723393.1"/>
    <property type="molecule type" value="Genomic_DNA"/>
</dbReference>
<evidence type="ECO:0000313" key="3">
    <source>
        <dbReference type="EMBL" id="MEC4723393.1"/>
    </source>
</evidence>
<evidence type="ECO:0008006" key="5">
    <source>
        <dbReference type="Google" id="ProtNLM"/>
    </source>
</evidence>
<dbReference type="RefSeq" id="WP_326510006.1">
    <property type="nucleotide sequence ID" value="NZ_JAWIIV010000052.1"/>
</dbReference>
<dbReference type="Gene3D" id="3.40.50.1820">
    <property type="entry name" value="alpha/beta hydrolase"/>
    <property type="match status" value="1"/>
</dbReference>
<evidence type="ECO:0000256" key="2">
    <source>
        <dbReference type="SAM" id="SignalP"/>
    </source>
</evidence>
<dbReference type="Proteomes" id="UP001352263">
    <property type="component" value="Unassembled WGS sequence"/>
</dbReference>